<name>A0ABQ6XH37_PEDPE</name>
<dbReference type="SUPFAM" id="SSF46785">
    <property type="entry name" value="Winged helix' DNA-binding domain"/>
    <property type="match status" value="1"/>
</dbReference>
<keyword evidence="2" id="KW-1185">Reference proteome</keyword>
<dbReference type="EMBL" id="WENB01000002">
    <property type="protein sequence ID" value="KAF0413874.1"/>
    <property type="molecule type" value="Genomic_DNA"/>
</dbReference>
<reference evidence="2" key="2">
    <citation type="submission" date="2020-03" db="EMBL/GenBank/DDBJ databases">
        <title>SpeciesPrimer: A bioinformatics pipeline dedicated to the design of qPCR primers for the quantification of bacterial species.</title>
        <authorList>
            <person name="Dreier M."/>
            <person name="Berthoud H."/>
            <person name="Shani N."/>
            <person name="Wechsler D."/>
            <person name="Junier P."/>
        </authorList>
    </citation>
    <scope>NUCLEOTIDE SEQUENCE [LARGE SCALE GENOMIC DNA]</scope>
    <source>
        <strain evidence="2">FAM13073</strain>
    </source>
</reference>
<sequence length="148" mass="16530">MLQPFGGKCNMQLLKSFEQSIAILLFLDRIQSTDYIKAEFIGQQLGYSVSSTKKVISELTNAKMVRSISGPKGGIILNVDIKDISLYDILIATESKSFFSIDYCLPKGSFGSEHDQRLVETNLKKSLRVSATSFMDHLKDISIKNLTQ</sequence>
<gene>
    <name evidence="1" type="ORF">GBO79_03090</name>
</gene>
<dbReference type="PANTHER" id="PTHR33221">
    <property type="entry name" value="WINGED HELIX-TURN-HELIX TRANSCRIPTIONAL REGULATOR, RRF2 FAMILY"/>
    <property type="match status" value="1"/>
</dbReference>
<dbReference type="Gene3D" id="1.10.10.10">
    <property type="entry name" value="Winged helix-like DNA-binding domain superfamily/Winged helix DNA-binding domain"/>
    <property type="match status" value="1"/>
</dbReference>
<dbReference type="InterPro" id="IPR036390">
    <property type="entry name" value="WH_DNA-bd_sf"/>
</dbReference>
<proteinExistence type="predicted"/>
<dbReference type="PANTHER" id="PTHR33221:SF15">
    <property type="entry name" value="HTH-TYPE TRANSCRIPTIONAL REGULATOR YWGB-RELATED"/>
    <property type="match status" value="1"/>
</dbReference>
<dbReference type="Proteomes" id="UP000472573">
    <property type="component" value="Unassembled WGS sequence"/>
</dbReference>
<comment type="caution">
    <text evidence="1">The sequence shown here is derived from an EMBL/GenBank/DDBJ whole genome shotgun (WGS) entry which is preliminary data.</text>
</comment>
<dbReference type="Pfam" id="PF02082">
    <property type="entry name" value="Rrf2"/>
    <property type="match status" value="1"/>
</dbReference>
<dbReference type="PROSITE" id="PS51197">
    <property type="entry name" value="HTH_RRF2_2"/>
    <property type="match status" value="1"/>
</dbReference>
<reference evidence="1 2" key="1">
    <citation type="submission" date="2019-10" db="EMBL/GenBank/DDBJ databases">
        <authorList>
            <person name="Irmler S."/>
            <person name="Berthoud H."/>
            <person name="Roetschi A."/>
            <person name="Arias E."/>
            <person name="Shani N."/>
            <person name="Wuethrich D."/>
            <person name="Bruggmann R."/>
        </authorList>
    </citation>
    <scope>NUCLEOTIDE SEQUENCE [LARGE SCALE GENOMIC DNA]</scope>
    <source>
        <strain evidence="1 2">FAM13073</strain>
    </source>
</reference>
<dbReference type="InterPro" id="IPR036388">
    <property type="entry name" value="WH-like_DNA-bd_sf"/>
</dbReference>
<evidence type="ECO:0000313" key="2">
    <source>
        <dbReference type="Proteomes" id="UP000472573"/>
    </source>
</evidence>
<evidence type="ECO:0008006" key="3">
    <source>
        <dbReference type="Google" id="ProtNLM"/>
    </source>
</evidence>
<protein>
    <recommendedName>
        <fullName evidence="3">Transcriptional regulator</fullName>
    </recommendedName>
</protein>
<accession>A0ABQ6XH37</accession>
<organism evidence="1 2">
    <name type="scientific">Pediococcus pentosaceus</name>
    <dbReference type="NCBI Taxonomy" id="1255"/>
    <lineage>
        <taxon>Bacteria</taxon>
        <taxon>Bacillati</taxon>
        <taxon>Bacillota</taxon>
        <taxon>Bacilli</taxon>
        <taxon>Lactobacillales</taxon>
        <taxon>Lactobacillaceae</taxon>
        <taxon>Pediococcus</taxon>
    </lineage>
</organism>
<evidence type="ECO:0000313" key="1">
    <source>
        <dbReference type="EMBL" id="KAF0413874.1"/>
    </source>
</evidence>
<dbReference type="InterPro" id="IPR000944">
    <property type="entry name" value="Tscrpt_reg_Rrf2"/>
</dbReference>